<proteinExistence type="predicted"/>
<evidence type="ECO:0000313" key="3">
    <source>
        <dbReference type="Proteomes" id="UP000053244"/>
    </source>
</evidence>
<feature type="chain" id="PRO_5007097833" description="von Hippel-Lindau disease tumour suppressor beta domain-containing protein" evidence="1">
    <location>
        <begin position="30"/>
        <end position="147"/>
    </location>
</feature>
<dbReference type="EMBL" id="LLZH01000292">
    <property type="protein sequence ID" value="KUL28034.1"/>
    <property type="molecule type" value="Genomic_DNA"/>
</dbReference>
<dbReference type="SUPFAM" id="SSF49468">
    <property type="entry name" value="VHL"/>
    <property type="match status" value="1"/>
</dbReference>
<accession>A0A101JJK5</accession>
<evidence type="ECO:0000313" key="2">
    <source>
        <dbReference type="EMBL" id="KUL28034.1"/>
    </source>
</evidence>
<reference evidence="2 3" key="1">
    <citation type="submission" date="2015-10" db="EMBL/GenBank/DDBJ databases">
        <authorList>
            <person name="Gilbert D.G."/>
        </authorList>
    </citation>
    <scope>NUCLEOTIDE SEQUENCE [LARGE SCALE GENOMIC DNA]</scope>
    <source>
        <strain evidence="2 3">NRRL B-16712</strain>
    </source>
</reference>
<keyword evidence="3" id="KW-1185">Reference proteome</keyword>
<feature type="signal peptide" evidence="1">
    <location>
        <begin position="1"/>
        <end position="29"/>
    </location>
</feature>
<keyword evidence="1" id="KW-0732">Signal</keyword>
<organism evidence="2 3">
    <name type="scientific">Actinoplanes awajinensis subsp. mycoplanecinus</name>
    <dbReference type="NCBI Taxonomy" id="135947"/>
    <lineage>
        <taxon>Bacteria</taxon>
        <taxon>Bacillati</taxon>
        <taxon>Actinomycetota</taxon>
        <taxon>Actinomycetes</taxon>
        <taxon>Micromonosporales</taxon>
        <taxon>Micromonosporaceae</taxon>
        <taxon>Actinoplanes</taxon>
    </lineage>
</organism>
<comment type="caution">
    <text evidence="2">The sequence shown here is derived from an EMBL/GenBank/DDBJ whole genome shotgun (WGS) entry which is preliminary data.</text>
</comment>
<protein>
    <recommendedName>
        <fullName evidence="4">von Hippel-Lindau disease tumour suppressor beta domain-containing protein</fullName>
    </recommendedName>
</protein>
<evidence type="ECO:0000256" key="1">
    <source>
        <dbReference type="SAM" id="SignalP"/>
    </source>
</evidence>
<dbReference type="Proteomes" id="UP000053244">
    <property type="component" value="Unassembled WGS sequence"/>
</dbReference>
<dbReference type="RefSeq" id="WP_067699359.1">
    <property type="nucleotide sequence ID" value="NZ_LLZH01000292.1"/>
</dbReference>
<dbReference type="Gene3D" id="2.60.40.780">
    <property type="entry name" value="von Hippel-Lindau disease tumour suppressor, beta domain"/>
    <property type="match status" value="1"/>
</dbReference>
<gene>
    <name evidence="2" type="ORF">ADL15_33055</name>
</gene>
<dbReference type="AlphaFoldDB" id="A0A101JJK5"/>
<dbReference type="InterPro" id="IPR036208">
    <property type="entry name" value="VHL_sf"/>
</dbReference>
<name>A0A101JJK5_9ACTN</name>
<evidence type="ECO:0008006" key="4">
    <source>
        <dbReference type="Google" id="ProtNLM"/>
    </source>
</evidence>
<sequence length="147" mass="15402">MDMLTRVVAAAVGVIAGAGFGVCPAPAVAADCQPGDCVTPGAADAVRQPIPYIYVGVSKYPCGALQSRQVDRTEVALSVSNRSRVPLILYWRTTLGSRDSARALPPGSSVSYTSYRGHAWEVASSTGTCLSQFVITDDSTRAVITYS</sequence>
<dbReference type="InterPro" id="IPR037140">
    <property type="entry name" value="VHL_beta_dom_sf"/>
</dbReference>